<keyword evidence="17" id="KW-1185">Reference proteome</keyword>
<feature type="domain" description="Methyl-accepting transducer" evidence="13">
    <location>
        <begin position="245"/>
        <end position="481"/>
    </location>
</feature>
<evidence type="ECO:0000256" key="5">
    <source>
        <dbReference type="ARBA" id="ARBA00022519"/>
    </source>
</evidence>
<evidence type="ECO:0000256" key="8">
    <source>
        <dbReference type="ARBA" id="ARBA00023136"/>
    </source>
</evidence>
<feature type="domain" description="T-SNARE coiled-coil homology" evidence="15">
    <location>
        <begin position="432"/>
        <end position="494"/>
    </location>
</feature>
<keyword evidence="3" id="KW-0488">Methylation</keyword>
<dbReference type="Pfam" id="PF00015">
    <property type="entry name" value="MCPsignal"/>
    <property type="match status" value="1"/>
</dbReference>
<evidence type="ECO:0000256" key="2">
    <source>
        <dbReference type="ARBA" id="ARBA00022475"/>
    </source>
</evidence>
<dbReference type="Proteomes" id="UP000256561">
    <property type="component" value="Unassembled WGS sequence"/>
</dbReference>
<dbReference type="AlphaFoldDB" id="A0A3D8M3N5"/>
<dbReference type="OrthoDB" id="5675566at2"/>
<feature type="domain" description="PAS" evidence="14">
    <location>
        <begin position="21"/>
        <end position="60"/>
    </location>
</feature>
<proteinExistence type="inferred from homology"/>
<dbReference type="SUPFAM" id="SSF58104">
    <property type="entry name" value="Methyl-accepting chemotaxis protein (MCP) signaling domain"/>
    <property type="match status" value="1"/>
</dbReference>
<evidence type="ECO:0000256" key="10">
    <source>
        <dbReference type="ARBA" id="ARBA00029447"/>
    </source>
</evidence>
<name>A0A3D8M3N5_9ALTE</name>
<dbReference type="PROSITE" id="PS50111">
    <property type="entry name" value="CHEMOTAXIS_TRANSDUC_2"/>
    <property type="match status" value="1"/>
</dbReference>
<dbReference type="SMART" id="SM00091">
    <property type="entry name" value="PAS"/>
    <property type="match status" value="1"/>
</dbReference>
<dbReference type="PANTHER" id="PTHR32089">
    <property type="entry name" value="METHYL-ACCEPTING CHEMOTAXIS PROTEIN MCPB"/>
    <property type="match status" value="1"/>
</dbReference>
<dbReference type="CDD" id="cd00130">
    <property type="entry name" value="PAS"/>
    <property type="match status" value="1"/>
</dbReference>
<dbReference type="GO" id="GO:0052131">
    <property type="term" value="P:positive aerotaxis"/>
    <property type="evidence" value="ECO:0007669"/>
    <property type="project" value="UniProtKB-ARBA"/>
</dbReference>
<evidence type="ECO:0000256" key="7">
    <source>
        <dbReference type="ARBA" id="ARBA00022989"/>
    </source>
</evidence>
<dbReference type="InterPro" id="IPR000727">
    <property type="entry name" value="T_SNARE_dom"/>
</dbReference>
<dbReference type="PROSITE" id="PS50192">
    <property type="entry name" value="T_SNARE"/>
    <property type="match status" value="1"/>
</dbReference>
<keyword evidence="2" id="KW-1003">Cell membrane</keyword>
<evidence type="ECO:0000259" key="13">
    <source>
        <dbReference type="PROSITE" id="PS50111"/>
    </source>
</evidence>
<keyword evidence="4" id="KW-0145">Chemotaxis</keyword>
<dbReference type="GO" id="GO:0005886">
    <property type="term" value="C:plasma membrane"/>
    <property type="evidence" value="ECO:0007669"/>
    <property type="project" value="UniProtKB-SubCell"/>
</dbReference>
<dbReference type="FunFam" id="3.30.450.20:FF:000046">
    <property type="entry name" value="Aerotaxis sensor receptor"/>
    <property type="match status" value="1"/>
</dbReference>
<evidence type="ECO:0000256" key="3">
    <source>
        <dbReference type="ARBA" id="ARBA00022481"/>
    </source>
</evidence>
<keyword evidence="5" id="KW-0997">Cell inner membrane</keyword>
<dbReference type="SMART" id="SM00283">
    <property type="entry name" value="MA"/>
    <property type="match status" value="1"/>
</dbReference>
<comment type="subcellular location">
    <subcellularLocation>
        <location evidence="1">Cell inner membrane</location>
        <topology evidence="1">Multi-pass membrane protein</topology>
    </subcellularLocation>
</comment>
<organism evidence="16 17">
    <name type="scientific">Alteromonas aestuariivivens</name>
    <dbReference type="NCBI Taxonomy" id="1938339"/>
    <lineage>
        <taxon>Bacteria</taxon>
        <taxon>Pseudomonadati</taxon>
        <taxon>Pseudomonadota</taxon>
        <taxon>Gammaproteobacteria</taxon>
        <taxon>Alteromonadales</taxon>
        <taxon>Alteromonadaceae</taxon>
        <taxon>Alteromonas/Salinimonas group</taxon>
        <taxon>Alteromonas</taxon>
    </lineage>
</organism>
<dbReference type="PRINTS" id="PR00260">
    <property type="entry name" value="CHEMTRNSDUCR"/>
</dbReference>
<keyword evidence="6 12" id="KW-0812">Transmembrane</keyword>
<evidence type="ECO:0000256" key="11">
    <source>
        <dbReference type="PROSITE-ProRule" id="PRU00284"/>
    </source>
</evidence>
<sequence length="517" mass="56346">MRNNQPVTLNEVTFGHTTKLISVTDEHSNIVSCNDEFVRISGYSREELIGQPHNIVRHPDMPAAAFAIMWSFLKQGKPWMGLVKNRCKNGDYYWVDAYVTPITDNGKIIGYESVRSCPKREDVARAEKLYSKLLSGNKPRKRLGSNVVTGLYVALVLASCGIFVASYSGVAFAMLLTASIGYAGWLRYKQKYLNDAMNKHLQASFTHPIAALTYTNDDSAESLLQVSVLSMKARLSTVVTRINELASQVKHMSEQGEQDTQRTWNGLDRQHQETALVATAMNEMSVTLAEVSAHVSETANNADAANHLSQQGKETAQVALNAILSLQDTVADISDSVALVADQSKRISTAAQVIEQIAEQTNLLALNAAIEAARAGEQGRGFAVVADEVRTLAQRTQESTREIYTIIQELTQRSESAVNKATEGANAANEGVAQVKASSEMLSGITEAVESIAHMALQMATASEQQSSVVEDINRQVVNISDLTHSSVGSAEQTAKSINQLSKASDELHELVIRFQN</sequence>
<evidence type="ECO:0000313" key="16">
    <source>
        <dbReference type="EMBL" id="RDV24144.1"/>
    </source>
</evidence>
<evidence type="ECO:0000256" key="4">
    <source>
        <dbReference type="ARBA" id="ARBA00022500"/>
    </source>
</evidence>
<dbReference type="PROSITE" id="PS50112">
    <property type="entry name" value="PAS"/>
    <property type="match status" value="1"/>
</dbReference>
<keyword evidence="9 11" id="KW-0807">Transducer</keyword>
<dbReference type="Gene3D" id="1.10.287.950">
    <property type="entry name" value="Methyl-accepting chemotaxis protein"/>
    <property type="match status" value="1"/>
</dbReference>
<dbReference type="InterPro" id="IPR035965">
    <property type="entry name" value="PAS-like_dom_sf"/>
</dbReference>
<dbReference type="GO" id="GO:0007165">
    <property type="term" value="P:signal transduction"/>
    <property type="evidence" value="ECO:0007669"/>
    <property type="project" value="UniProtKB-KW"/>
</dbReference>
<reference evidence="17" key="1">
    <citation type="submission" date="2018-08" db="EMBL/GenBank/DDBJ databases">
        <authorList>
            <person name="Zhang J."/>
            <person name="Du Z.-J."/>
        </authorList>
    </citation>
    <scope>NUCLEOTIDE SEQUENCE [LARGE SCALE GENOMIC DNA]</scope>
    <source>
        <strain evidence="17">KCTC 52655</strain>
    </source>
</reference>
<dbReference type="InterPro" id="IPR004089">
    <property type="entry name" value="MCPsignal_dom"/>
</dbReference>
<accession>A0A3D8M3N5</accession>
<evidence type="ECO:0000259" key="15">
    <source>
        <dbReference type="PROSITE" id="PS50192"/>
    </source>
</evidence>
<dbReference type="RefSeq" id="WP_115594394.1">
    <property type="nucleotide sequence ID" value="NZ_QRHA01000014.1"/>
</dbReference>
<dbReference type="GO" id="GO:0004888">
    <property type="term" value="F:transmembrane signaling receptor activity"/>
    <property type="evidence" value="ECO:0007669"/>
    <property type="project" value="InterPro"/>
</dbReference>
<evidence type="ECO:0000256" key="9">
    <source>
        <dbReference type="ARBA" id="ARBA00023224"/>
    </source>
</evidence>
<dbReference type="CDD" id="cd11386">
    <property type="entry name" value="MCP_signal"/>
    <property type="match status" value="1"/>
</dbReference>
<dbReference type="NCBIfam" id="TIGR00229">
    <property type="entry name" value="sensory_box"/>
    <property type="match status" value="1"/>
</dbReference>
<evidence type="ECO:0000313" key="17">
    <source>
        <dbReference type="Proteomes" id="UP000256561"/>
    </source>
</evidence>
<dbReference type="EMBL" id="QRHA01000014">
    <property type="protein sequence ID" value="RDV24144.1"/>
    <property type="molecule type" value="Genomic_DNA"/>
</dbReference>
<evidence type="ECO:0000259" key="14">
    <source>
        <dbReference type="PROSITE" id="PS50112"/>
    </source>
</evidence>
<evidence type="ECO:0000256" key="12">
    <source>
        <dbReference type="SAM" id="Phobius"/>
    </source>
</evidence>
<dbReference type="Pfam" id="PF08447">
    <property type="entry name" value="PAS_3"/>
    <property type="match status" value="1"/>
</dbReference>
<dbReference type="Gene3D" id="3.30.450.20">
    <property type="entry name" value="PAS domain"/>
    <property type="match status" value="1"/>
</dbReference>
<comment type="caution">
    <text evidence="16">The sequence shown here is derived from an EMBL/GenBank/DDBJ whole genome shotgun (WGS) entry which is preliminary data.</text>
</comment>
<dbReference type="InterPro" id="IPR013655">
    <property type="entry name" value="PAS_fold_3"/>
</dbReference>
<gene>
    <name evidence="16" type="ORF">DXV75_15770</name>
</gene>
<keyword evidence="8 12" id="KW-0472">Membrane</keyword>
<feature type="transmembrane region" description="Helical" evidence="12">
    <location>
        <begin position="143"/>
        <end position="164"/>
    </location>
</feature>
<comment type="similarity">
    <text evidence="10">Belongs to the methyl-accepting chemotaxis (MCP) protein family.</text>
</comment>
<dbReference type="SUPFAM" id="SSF55785">
    <property type="entry name" value="PYP-like sensor domain (PAS domain)"/>
    <property type="match status" value="1"/>
</dbReference>
<dbReference type="FunFam" id="1.10.287.950:FF:000001">
    <property type="entry name" value="Methyl-accepting chemotaxis sensory transducer"/>
    <property type="match status" value="1"/>
</dbReference>
<evidence type="ECO:0000256" key="6">
    <source>
        <dbReference type="ARBA" id="ARBA00022692"/>
    </source>
</evidence>
<protein>
    <submittedName>
        <fullName evidence="16">PAS domain S-box protein</fullName>
    </submittedName>
</protein>
<dbReference type="InterPro" id="IPR000014">
    <property type="entry name" value="PAS"/>
</dbReference>
<dbReference type="InterPro" id="IPR004090">
    <property type="entry name" value="Chemotax_Me-accpt_rcpt"/>
</dbReference>
<evidence type="ECO:0000256" key="1">
    <source>
        <dbReference type="ARBA" id="ARBA00004429"/>
    </source>
</evidence>
<keyword evidence="7 12" id="KW-1133">Transmembrane helix</keyword>
<dbReference type="PANTHER" id="PTHR32089:SF74">
    <property type="entry name" value="METHYL-ACCEPTING CHEMOTAXIS PROTEIN AER"/>
    <property type="match status" value="1"/>
</dbReference>
<feature type="transmembrane region" description="Helical" evidence="12">
    <location>
        <begin position="170"/>
        <end position="188"/>
    </location>
</feature>